<comment type="subunit">
    <text evidence="1">Monomer.</text>
</comment>
<evidence type="ECO:0000256" key="2">
    <source>
        <dbReference type="ARBA" id="ARBA00022598"/>
    </source>
</evidence>
<evidence type="ECO:0000256" key="4">
    <source>
        <dbReference type="ARBA" id="ARBA00022840"/>
    </source>
</evidence>
<dbReference type="GO" id="GO:0016874">
    <property type="term" value="F:ligase activity"/>
    <property type="evidence" value="ECO:0007669"/>
    <property type="project" value="UniProtKB-KW"/>
</dbReference>
<comment type="caution">
    <text evidence="6">The sequence shown here is derived from an EMBL/GenBank/DDBJ whole genome shotgun (WGS) entry which is preliminary data.</text>
</comment>
<dbReference type="PRINTS" id="PR00983">
    <property type="entry name" value="TRNASYNTHCYS"/>
</dbReference>
<evidence type="ECO:0000313" key="7">
    <source>
        <dbReference type="Proteomes" id="UP000800981"/>
    </source>
</evidence>
<name>A0ABX0GUF7_9ACTN</name>
<evidence type="ECO:0000256" key="3">
    <source>
        <dbReference type="ARBA" id="ARBA00022741"/>
    </source>
</evidence>
<keyword evidence="7" id="KW-1185">Reference proteome</keyword>
<evidence type="ECO:0000313" key="6">
    <source>
        <dbReference type="EMBL" id="NHC14547.1"/>
    </source>
</evidence>
<dbReference type="InterPro" id="IPR024909">
    <property type="entry name" value="Cys-tRNA/MSH_ligase"/>
</dbReference>
<proteinExistence type="predicted"/>
<dbReference type="EMBL" id="JAANNP010000007">
    <property type="protein sequence ID" value="NHC14547.1"/>
    <property type="molecule type" value="Genomic_DNA"/>
</dbReference>
<organism evidence="6 7">
    <name type="scientific">Motilibacter deserti</name>
    <dbReference type="NCBI Taxonomy" id="2714956"/>
    <lineage>
        <taxon>Bacteria</taxon>
        <taxon>Bacillati</taxon>
        <taxon>Actinomycetota</taxon>
        <taxon>Actinomycetes</taxon>
        <taxon>Motilibacterales</taxon>
        <taxon>Motilibacteraceae</taxon>
        <taxon>Motilibacter</taxon>
    </lineage>
</organism>
<evidence type="ECO:0000256" key="1">
    <source>
        <dbReference type="ARBA" id="ARBA00011245"/>
    </source>
</evidence>
<protein>
    <submittedName>
        <fullName evidence="6">Cysteine--tRNA ligase</fullName>
    </submittedName>
</protein>
<sequence length="378" mass="40701">MRDVTRLTDFPPPPLRLGGEPLPTVGRVRVYVCGITPYAVTHLGHASTFLWSDLAARVLRATGSAVELTRNVTDVDESLLAEARRRHEPYDQLATRQRFAFDRTMEALRVRLPDREPTARQAVAQVIQLVQALLLRGAAYERNGTVYARATAAAARAGVDPDEALRLAAEYGDEPDDPAKESPLDVVVWKGATDDADVSWPSRWGPGRPGWHAQCTAMVLSSYGSGVDLHAGGADLRFPHHAVEALLGEAATGVAPFSRAWLRPGVVSYAGAKMAKSTGNLVLVEDLLESASPAAIRLLCLDRPWRQPWEYEPAALQGAAERVEALYAAASHPGGSMTAVQEVDAALLDDLDVERAIDTAVEAGGAAARRVIDVCQLH</sequence>
<dbReference type="PANTHER" id="PTHR10890:SF3">
    <property type="entry name" value="CYSTEINE--TRNA LIGASE, CYTOPLASMIC"/>
    <property type="match status" value="1"/>
</dbReference>
<dbReference type="SUPFAM" id="SSF52374">
    <property type="entry name" value="Nucleotidylyl transferase"/>
    <property type="match status" value="1"/>
</dbReference>
<keyword evidence="2 6" id="KW-0436">Ligase</keyword>
<keyword evidence="3" id="KW-0547">Nucleotide-binding</keyword>
<reference evidence="6 7" key="1">
    <citation type="submission" date="2020-03" db="EMBL/GenBank/DDBJ databases">
        <title>Two novel Motilibacter sp.</title>
        <authorList>
            <person name="Liu S."/>
        </authorList>
    </citation>
    <scope>NUCLEOTIDE SEQUENCE [LARGE SCALE GENOMIC DNA]</scope>
    <source>
        <strain evidence="6 7">E257</strain>
    </source>
</reference>
<dbReference type="PANTHER" id="PTHR10890">
    <property type="entry name" value="CYSTEINYL-TRNA SYNTHETASE"/>
    <property type="match status" value="1"/>
</dbReference>
<dbReference type="RefSeq" id="WP_166282180.1">
    <property type="nucleotide sequence ID" value="NZ_JAANNP010000007.1"/>
</dbReference>
<keyword evidence="4" id="KW-0067">ATP-binding</keyword>
<dbReference type="Proteomes" id="UP000800981">
    <property type="component" value="Unassembled WGS sequence"/>
</dbReference>
<accession>A0ABX0GUF7</accession>
<evidence type="ECO:0000259" key="5">
    <source>
        <dbReference type="Pfam" id="PF01406"/>
    </source>
</evidence>
<dbReference type="Gene3D" id="3.40.50.620">
    <property type="entry name" value="HUPs"/>
    <property type="match status" value="1"/>
</dbReference>
<dbReference type="InterPro" id="IPR014729">
    <property type="entry name" value="Rossmann-like_a/b/a_fold"/>
</dbReference>
<dbReference type="Pfam" id="PF01406">
    <property type="entry name" value="tRNA-synt_1e"/>
    <property type="match status" value="1"/>
</dbReference>
<dbReference type="InterPro" id="IPR032678">
    <property type="entry name" value="tRNA-synt_1_cat_dom"/>
</dbReference>
<feature type="domain" description="tRNA synthetases class I catalytic" evidence="5">
    <location>
        <begin position="26"/>
        <end position="319"/>
    </location>
</feature>
<gene>
    <name evidence="6" type="ORF">G9H71_12240</name>
</gene>